<dbReference type="Pfam" id="PF00107">
    <property type="entry name" value="ADH_zinc_N"/>
    <property type="match status" value="1"/>
</dbReference>
<name>A0A0F9XS32_9ZZZZ</name>
<dbReference type="Gene3D" id="3.40.50.720">
    <property type="entry name" value="NAD(P)-binding Rossmann-like Domain"/>
    <property type="match status" value="2"/>
</dbReference>
<dbReference type="SUPFAM" id="SSF55347">
    <property type="entry name" value="Glyceraldehyde-3-phosphate dehydrogenase-like, C-terminal domain"/>
    <property type="match status" value="1"/>
</dbReference>
<evidence type="ECO:0000259" key="1">
    <source>
        <dbReference type="SMART" id="SM00829"/>
    </source>
</evidence>
<dbReference type="AlphaFoldDB" id="A0A0F9XS32"/>
<protein>
    <recommendedName>
        <fullName evidence="1">Enoyl reductase (ER) domain-containing protein</fullName>
    </recommendedName>
</protein>
<dbReference type="InterPro" id="IPR013154">
    <property type="entry name" value="ADH-like_N"/>
</dbReference>
<dbReference type="Pfam" id="PF22725">
    <property type="entry name" value="GFO_IDH_MocA_C3"/>
    <property type="match status" value="1"/>
</dbReference>
<dbReference type="InterPro" id="IPR013149">
    <property type="entry name" value="ADH-like_C"/>
</dbReference>
<gene>
    <name evidence="2" type="ORF">LCGC14_0181360</name>
</gene>
<dbReference type="Pfam" id="PF01408">
    <property type="entry name" value="GFO_IDH_MocA"/>
    <property type="match status" value="1"/>
</dbReference>
<dbReference type="SMART" id="SM00829">
    <property type="entry name" value="PKS_ER"/>
    <property type="match status" value="1"/>
</dbReference>
<dbReference type="GO" id="GO:0016491">
    <property type="term" value="F:oxidoreductase activity"/>
    <property type="evidence" value="ECO:0007669"/>
    <property type="project" value="InterPro"/>
</dbReference>
<dbReference type="InterPro" id="IPR000683">
    <property type="entry name" value="Gfo/Idh/MocA-like_OxRdtase_N"/>
</dbReference>
<dbReference type="EMBL" id="LAZR01000073">
    <property type="protein sequence ID" value="KKN95068.1"/>
    <property type="molecule type" value="Genomic_DNA"/>
</dbReference>
<sequence length="721" mass="77402">MKQVLQNLRSGATTVDEVPRPGLGANDVLIKTRRSLISAGTERMLVEFGKAGLIGKARSQPDKVKQVLDKIKTDGLLPTLEAVFNRLDEPLPLGYCNAGVVLEVGSKVTDLEVGDRVVSNGPHAEVVCVPHTLCVKIPDNVSDDQAAFTVLSSIGLQGIRLLAPALGEKVAVFGMGLIGLVVVQLLRSSGCEVLGVDLNPDRLALAKAFGVETVNVAQGADPITAAMSWTQGKGVDGVLITTATKSDEVVHQAAEMSRKRGKIVMVGTAGMNLRRADFYEKELSLQLSCSYGPGRYDETYEQAGQDYPYAFVRWTEQRNMQAILSALSARRLVVGDLITHHFDLADAPEAYEKVTNDPHALGVLLQYGEAPDVSRVLEIAGAVSAGAGKAVVGVIGAGNFTKVTLMPALAKTDAEIAWVANLRGIGSAHLGRKFNTGAATTDYKQVLADDRVDAVLITVRNNMHAAFAAEALEAGKHVFVEKPMAIDAPQLRTLIDTYRHVGDRQLMVGFNRRFSPHTKKIKQLLAGRSEPVAMQMTINAGAMPPDNWNHDPTVGGGRIIAEGCHFIDLMVHLAGSCVETVSAGMFGPGAAIQNDKMSITMTFADGSVGTVHYLANGPKSFPKETLEVFSEGRVLRMDNFRRTRGFGFKGFNKFKTRRQDKGHRGEMQAFVDLVAQGGEPLIPMAELVNVTLASLAAMTAAGEHRTVVLADEYKDLLSAEN</sequence>
<dbReference type="PANTHER" id="PTHR43377">
    <property type="entry name" value="BILIVERDIN REDUCTASE A"/>
    <property type="match status" value="1"/>
</dbReference>
<dbReference type="SUPFAM" id="SSF51735">
    <property type="entry name" value="NAD(P)-binding Rossmann-fold domains"/>
    <property type="match status" value="2"/>
</dbReference>
<proteinExistence type="predicted"/>
<dbReference type="CDD" id="cd08255">
    <property type="entry name" value="2-desacetyl-2-hydroxyethyl_bacteriochlorophyllide_like"/>
    <property type="match status" value="1"/>
</dbReference>
<organism evidence="2">
    <name type="scientific">marine sediment metagenome</name>
    <dbReference type="NCBI Taxonomy" id="412755"/>
    <lineage>
        <taxon>unclassified sequences</taxon>
        <taxon>metagenomes</taxon>
        <taxon>ecological metagenomes</taxon>
    </lineage>
</organism>
<accession>A0A0F9XS32</accession>
<dbReference type="Gene3D" id="3.30.360.10">
    <property type="entry name" value="Dihydrodipicolinate Reductase, domain 2"/>
    <property type="match status" value="1"/>
</dbReference>
<dbReference type="PANTHER" id="PTHR43377:SF1">
    <property type="entry name" value="BILIVERDIN REDUCTASE A"/>
    <property type="match status" value="1"/>
</dbReference>
<dbReference type="InterPro" id="IPR051450">
    <property type="entry name" value="Gfo/Idh/MocA_Oxidoreductases"/>
</dbReference>
<reference evidence="2" key="1">
    <citation type="journal article" date="2015" name="Nature">
        <title>Complex archaea that bridge the gap between prokaryotes and eukaryotes.</title>
        <authorList>
            <person name="Spang A."/>
            <person name="Saw J.H."/>
            <person name="Jorgensen S.L."/>
            <person name="Zaremba-Niedzwiedzka K."/>
            <person name="Martijn J."/>
            <person name="Lind A.E."/>
            <person name="van Eijk R."/>
            <person name="Schleper C."/>
            <person name="Guy L."/>
            <person name="Ettema T.J."/>
        </authorList>
    </citation>
    <scope>NUCLEOTIDE SEQUENCE</scope>
</reference>
<dbReference type="SUPFAM" id="SSF50129">
    <property type="entry name" value="GroES-like"/>
    <property type="match status" value="1"/>
</dbReference>
<dbReference type="InterPro" id="IPR011032">
    <property type="entry name" value="GroES-like_sf"/>
</dbReference>
<dbReference type="Pfam" id="PF08240">
    <property type="entry name" value="ADH_N"/>
    <property type="match status" value="1"/>
</dbReference>
<dbReference type="GO" id="GO:0000166">
    <property type="term" value="F:nucleotide binding"/>
    <property type="evidence" value="ECO:0007669"/>
    <property type="project" value="InterPro"/>
</dbReference>
<dbReference type="Gene3D" id="3.90.180.10">
    <property type="entry name" value="Medium-chain alcohol dehydrogenases, catalytic domain"/>
    <property type="match status" value="1"/>
</dbReference>
<comment type="caution">
    <text evidence="2">The sequence shown here is derived from an EMBL/GenBank/DDBJ whole genome shotgun (WGS) entry which is preliminary data.</text>
</comment>
<feature type="domain" description="Enoyl reductase (ER)" evidence="1">
    <location>
        <begin position="3"/>
        <end position="361"/>
    </location>
</feature>
<dbReference type="InterPro" id="IPR020843">
    <property type="entry name" value="ER"/>
</dbReference>
<evidence type="ECO:0000313" key="2">
    <source>
        <dbReference type="EMBL" id="KKN95068.1"/>
    </source>
</evidence>
<dbReference type="InterPro" id="IPR036291">
    <property type="entry name" value="NAD(P)-bd_dom_sf"/>
</dbReference>
<dbReference type="InterPro" id="IPR055170">
    <property type="entry name" value="GFO_IDH_MocA-like_dom"/>
</dbReference>